<evidence type="ECO:0000256" key="4">
    <source>
        <dbReference type="ARBA" id="ARBA00022729"/>
    </source>
</evidence>
<name>A0A7R9F825_9NEOP</name>
<sequence>MTSLVLTDSSQLTADGFEKLPDQIMYKKWLPDQVIGRHDTKTTYQVEIRYANNTNETYTFHGPPGADEFPGPVKWTRPYFDCGRSNKWLVAAVVPIADIYPRHTSFRHIEYPTFTAISVLEMDFDRIDINQCPKGKGNIGPNKFADTARCKKETTECEPIHGWGFRRGGYQCRCRPGFRLPTVVRTPFLGEILERATQEQHENGFDCQRIGWVHKMPVQWEKATPNMKEFYLEEFYEYKNYSVGAHSLHTQNMNIDQALKFILSVNAKTCKQFHPQDLILHGDIGFDAEQQFVNEAKMAVRLANFISAFLQISDPKEVYSGKRVADKPLSEDQMIGETLALVLGDTKIWSAGTFWERNKFTNRTLFAPFAYKTQLNTRKFKVEDLARLNETKEAYTNKHWFQFSKQRWSTNFDSLEKFFMKIKIRFNETGEYLKKYEHYPNFYRGVVAVTMDMLQLDINQCPDKYYVPNAFKDTHKCHRKNSYCVPILGRGFEIGSYKCECLQGYEYPFEDPITYFDGQLVEAEFSNIVNDKPTRYDMFNCRLAGATSIQASYVTFLSLILLIRIVLR</sequence>
<keyword evidence="7" id="KW-0325">Glycoprotein</keyword>
<keyword evidence="5" id="KW-0297">G-protein coupled receptor</keyword>
<evidence type="ECO:0000313" key="11">
    <source>
        <dbReference type="EMBL" id="CAD7447780.1"/>
    </source>
</evidence>
<dbReference type="InterPro" id="IPR054714">
    <property type="entry name" value="GPR158_179_extracellular"/>
</dbReference>
<evidence type="ECO:0000256" key="6">
    <source>
        <dbReference type="ARBA" id="ARBA00023170"/>
    </source>
</evidence>
<dbReference type="Gene3D" id="3.30.450.20">
    <property type="entry name" value="PAS domain"/>
    <property type="match status" value="1"/>
</dbReference>
<keyword evidence="9" id="KW-0472">Membrane</keyword>
<evidence type="ECO:0000256" key="1">
    <source>
        <dbReference type="ARBA" id="ARBA00004651"/>
    </source>
</evidence>
<dbReference type="InterPro" id="IPR043458">
    <property type="entry name" value="GPR158/179"/>
</dbReference>
<accession>A0A7R9F825</accession>
<evidence type="ECO:0000256" key="3">
    <source>
        <dbReference type="ARBA" id="ARBA00022475"/>
    </source>
</evidence>
<keyword evidence="3" id="KW-1003">Cell membrane</keyword>
<dbReference type="PANTHER" id="PTHR32546">
    <property type="entry name" value="G-PROTEIN COUPLED RECEPTOR 158-RELATED"/>
    <property type="match status" value="1"/>
</dbReference>
<reference evidence="11" key="1">
    <citation type="submission" date="2020-11" db="EMBL/GenBank/DDBJ databases">
        <authorList>
            <person name="Tran Van P."/>
        </authorList>
    </citation>
    <scope>NUCLEOTIDE SEQUENCE</scope>
</reference>
<feature type="domain" description="GPR158/179 extracellular" evidence="10">
    <location>
        <begin position="435"/>
        <end position="505"/>
    </location>
</feature>
<comment type="similarity">
    <text evidence="2">Belongs to the G-protein coupled receptor 3 family.</text>
</comment>
<dbReference type="AlphaFoldDB" id="A0A7R9F825"/>
<keyword evidence="8" id="KW-0807">Transducer</keyword>
<evidence type="ECO:0000256" key="7">
    <source>
        <dbReference type="ARBA" id="ARBA00023180"/>
    </source>
</evidence>
<organism evidence="11">
    <name type="scientific">Timema bartmani</name>
    <dbReference type="NCBI Taxonomy" id="61472"/>
    <lineage>
        <taxon>Eukaryota</taxon>
        <taxon>Metazoa</taxon>
        <taxon>Ecdysozoa</taxon>
        <taxon>Arthropoda</taxon>
        <taxon>Hexapoda</taxon>
        <taxon>Insecta</taxon>
        <taxon>Pterygota</taxon>
        <taxon>Neoptera</taxon>
        <taxon>Polyneoptera</taxon>
        <taxon>Phasmatodea</taxon>
        <taxon>Timematodea</taxon>
        <taxon>Timematoidea</taxon>
        <taxon>Timematidae</taxon>
        <taxon>Timema</taxon>
    </lineage>
</organism>
<keyword evidence="6" id="KW-0675">Receptor</keyword>
<gene>
    <name evidence="11" type="ORF">TBIB3V08_LOCUS10084</name>
</gene>
<keyword evidence="9" id="KW-1133">Transmembrane helix</keyword>
<protein>
    <recommendedName>
        <fullName evidence="10">GPR158/179 extracellular domain-containing protein</fullName>
    </recommendedName>
</protein>
<dbReference type="GO" id="GO:0005886">
    <property type="term" value="C:plasma membrane"/>
    <property type="evidence" value="ECO:0007669"/>
    <property type="project" value="UniProtKB-SubCell"/>
</dbReference>
<proteinExistence type="inferred from homology"/>
<evidence type="ECO:0000259" key="10">
    <source>
        <dbReference type="Pfam" id="PF22572"/>
    </source>
</evidence>
<evidence type="ECO:0000256" key="8">
    <source>
        <dbReference type="ARBA" id="ARBA00023224"/>
    </source>
</evidence>
<feature type="domain" description="GPR158/179 extracellular" evidence="10">
    <location>
        <begin position="74"/>
        <end position="178"/>
    </location>
</feature>
<evidence type="ECO:0000256" key="2">
    <source>
        <dbReference type="ARBA" id="ARBA00007242"/>
    </source>
</evidence>
<keyword evidence="9" id="KW-0812">Transmembrane</keyword>
<dbReference type="Pfam" id="PF22572">
    <property type="entry name" value="GPR158_179_EC"/>
    <property type="match status" value="2"/>
</dbReference>
<comment type="subcellular location">
    <subcellularLocation>
        <location evidence="1">Cell membrane</location>
        <topology evidence="1">Multi-pass membrane protein</topology>
    </subcellularLocation>
</comment>
<dbReference type="EMBL" id="OD569226">
    <property type="protein sequence ID" value="CAD7447780.1"/>
    <property type="molecule type" value="Genomic_DNA"/>
</dbReference>
<dbReference type="PANTHER" id="PTHR32546:SF25">
    <property type="entry name" value="MIP05539P"/>
    <property type="match status" value="1"/>
</dbReference>
<evidence type="ECO:0000256" key="9">
    <source>
        <dbReference type="SAM" id="Phobius"/>
    </source>
</evidence>
<dbReference type="GO" id="GO:0004930">
    <property type="term" value="F:G protein-coupled receptor activity"/>
    <property type="evidence" value="ECO:0007669"/>
    <property type="project" value="UniProtKB-KW"/>
</dbReference>
<evidence type="ECO:0000256" key="5">
    <source>
        <dbReference type="ARBA" id="ARBA00023040"/>
    </source>
</evidence>
<keyword evidence="4" id="KW-0732">Signal</keyword>
<feature type="transmembrane region" description="Helical" evidence="9">
    <location>
        <begin position="543"/>
        <end position="567"/>
    </location>
</feature>